<dbReference type="PANTHER" id="PTHR31747:SF1">
    <property type="entry name" value="PROTEIN LOL1"/>
    <property type="match status" value="1"/>
</dbReference>
<organism evidence="4 5">
    <name type="scientific">Gossypium armourianum</name>
    <dbReference type="NCBI Taxonomy" id="34283"/>
    <lineage>
        <taxon>Eukaryota</taxon>
        <taxon>Viridiplantae</taxon>
        <taxon>Streptophyta</taxon>
        <taxon>Embryophyta</taxon>
        <taxon>Tracheophyta</taxon>
        <taxon>Spermatophyta</taxon>
        <taxon>Magnoliopsida</taxon>
        <taxon>eudicotyledons</taxon>
        <taxon>Gunneridae</taxon>
        <taxon>Pentapetalae</taxon>
        <taxon>rosids</taxon>
        <taxon>malvids</taxon>
        <taxon>Malvales</taxon>
        <taxon>Malvaceae</taxon>
        <taxon>Malvoideae</taxon>
        <taxon>Gossypium</taxon>
    </lineage>
</organism>
<dbReference type="Pfam" id="PF06943">
    <property type="entry name" value="zf-LSD1"/>
    <property type="match status" value="1"/>
</dbReference>
<evidence type="ECO:0000256" key="2">
    <source>
        <dbReference type="ARBA" id="ARBA00023242"/>
    </source>
</evidence>
<comment type="subcellular location">
    <subcellularLocation>
        <location evidence="1">Nucleus</location>
    </subcellularLocation>
</comment>
<keyword evidence="5" id="KW-1185">Reference proteome</keyword>
<comment type="caution">
    <text evidence="4">The sequence shown here is derived from an EMBL/GenBank/DDBJ whole genome shotgun (WGS) entry which is preliminary data.</text>
</comment>
<dbReference type="Proteomes" id="UP000593575">
    <property type="component" value="Unassembled WGS sequence"/>
</dbReference>
<dbReference type="InterPro" id="IPR040319">
    <property type="entry name" value="LSD1-like"/>
</dbReference>
<accession>A0A7J9KHB2</accession>
<dbReference type="GO" id="GO:0005634">
    <property type="term" value="C:nucleus"/>
    <property type="evidence" value="ECO:0007669"/>
    <property type="project" value="UniProtKB-SubCell"/>
</dbReference>
<dbReference type="AlphaFoldDB" id="A0A7J9KHB2"/>
<dbReference type="InterPro" id="IPR005735">
    <property type="entry name" value="Znf_LSD1"/>
</dbReference>
<dbReference type="EMBL" id="JABFAE010419138">
    <property type="protein sequence ID" value="MBA0845877.1"/>
    <property type="molecule type" value="Genomic_DNA"/>
</dbReference>
<evidence type="ECO:0000259" key="3">
    <source>
        <dbReference type="Pfam" id="PF06943"/>
    </source>
</evidence>
<feature type="domain" description="Zinc finger LSD1-type" evidence="3">
    <location>
        <begin position="112"/>
        <end position="136"/>
    </location>
</feature>
<dbReference type="NCBIfam" id="TIGR01053">
    <property type="entry name" value="LSD1"/>
    <property type="match status" value="1"/>
</dbReference>
<reference evidence="4 5" key="1">
    <citation type="journal article" date="2019" name="Genome Biol. Evol.">
        <title>Insights into the evolution of the New World diploid cottons (Gossypium, subgenus Houzingenia) based on genome sequencing.</title>
        <authorList>
            <person name="Grover C.E."/>
            <person name="Arick M.A. 2nd"/>
            <person name="Thrash A."/>
            <person name="Conover J.L."/>
            <person name="Sanders W.S."/>
            <person name="Peterson D.G."/>
            <person name="Frelichowski J.E."/>
            <person name="Scheffler J.A."/>
            <person name="Scheffler B.E."/>
            <person name="Wendel J.F."/>
        </authorList>
    </citation>
    <scope>NUCLEOTIDE SEQUENCE [LARGE SCALE GENOMIC DNA]</scope>
    <source>
        <strain evidence="4">6</strain>
        <tissue evidence="4">Leaf</tissue>
    </source>
</reference>
<sequence>MLTRCSKPTCVFRLSKFIALSSWSNLCVLCCLQCSNSSAASRHRNGTVGLRRLSYLINVHPRSNKRSMFVLSHCQSGLGRFKGLSIELLLFLVKASNFPSLLTANQVAHVNCGNCRMLLMYQYGARSVKCAVCNFVTSVGVSL</sequence>
<gene>
    <name evidence="4" type="ORF">Goarm_023224</name>
</gene>
<evidence type="ECO:0000313" key="4">
    <source>
        <dbReference type="EMBL" id="MBA0845877.1"/>
    </source>
</evidence>
<keyword evidence="2" id="KW-0539">Nucleus</keyword>
<evidence type="ECO:0000313" key="5">
    <source>
        <dbReference type="Proteomes" id="UP000593575"/>
    </source>
</evidence>
<dbReference type="PANTHER" id="PTHR31747">
    <property type="entry name" value="PROTEIN LSD1"/>
    <property type="match status" value="1"/>
</dbReference>
<proteinExistence type="predicted"/>
<name>A0A7J9KHB2_9ROSI</name>
<protein>
    <recommendedName>
        <fullName evidence="3">Zinc finger LSD1-type domain-containing protein</fullName>
    </recommendedName>
</protein>
<evidence type="ECO:0000256" key="1">
    <source>
        <dbReference type="ARBA" id="ARBA00004123"/>
    </source>
</evidence>